<dbReference type="AlphaFoldDB" id="A0A0D2NXP4"/>
<dbReference type="Proteomes" id="UP000054270">
    <property type="component" value="Unassembled WGS sequence"/>
</dbReference>
<reference evidence="3" key="1">
    <citation type="submission" date="2014-04" db="EMBL/GenBank/DDBJ databases">
        <title>Evolutionary Origins and Diversification of the Mycorrhizal Mutualists.</title>
        <authorList>
            <consortium name="DOE Joint Genome Institute"/>
            <consortium name="Mycorrhizal Genomics Consortium"/>
            <person name="Kohler A."/>
            <person name="Kuo A."/>
            <person name="Nagy L.G."/>
            <person name="Floudas D."/>
            <person name="Copeland A."/>
            <person name="Barry K.W."/>
            <person name="Cichocki N."/>
            <person name="Veneault-Fourrey C."/>
            <person name="LaButti K."/>
            <person name="Lindquist E.A."/>
            <person name="Lipzen A."/>
            <person name="Lundell T."/>
            <person name="Morin E."/>
            <person name="Murat C."/>
            <person name="Riley R."/>
            <person name="Ohm R."/>
            <person name="Sun H."/>
            <person name="Tunlid A."/>
            <person name="Henrissat B."/>
            <person name="Grigoriev I.V."/>
            <person name="Hibbett D.S."/>
            <person name="Martin F."/>
        </authorList>
    </citation>
    <scope>NUCLEOTIDE SEQUENCE [LARGE SCALE GENOMIC DNA]</scope>
    <source>
        <strain evidence="3">FD-334 SS-4</strain>
    </source>
</reference>
<evidence type="ECO:0000313" key="3">
    <source>
        <dbReference type="Proteomes" id="UP000054270"/>
    </source>
</evidence>
<dbReference type="STRING" id="945553.A0A0D2NXP4"/>
<gene>
    <name evidence="2" type="ORF">HYPSUDRAFT_42380</name>
</gene>
<feature type="domain" description="Acyl-CoA thioesterase-like C-terminal" evidence="1">
    <location>
        <begin position="125"/>
        <end position="228"/>
    </location>
</feature>
<dbReference type="OrthoDB" id="2532955at2759"/>
<dbReference type="PANTHER" id="PTHR38110">
    <property type="entry name" value="CHROMOSOME 23, WHOLE GENOME SHOTGUN SEQUENCE"/>
    <property type="match status" value="1"/>
</dbReference>
<dbReference type="EMBL" id="KN817560">
    <property type="protein sequence ID" value="KJA21236.1"/>
    <property type="molecule type" value="Genomic_DNA"/>
</dbReference>
<protein>
    <recommendedName>
        <fullName evidence="1">Acyl-CoA thioesterase-like C-terminal domain-containing protein</fullName>
    </recommendedName>
</protein>
<dbReference type="OMA" id="LAVSTQM"/>
<dbReference type="InterPro" id="IPR042171">
    <property type="entry name" value="Acyl-CoA_hotdog"/>
</dbReference>
<keyword evidence="3" id="KW-1185">Reference proteome</keyword>
<accession>A0A0D2NXP4</accession>
<proteinExistence type="predicted"/>
<dbReference type="Pfam" id="PF20789">
    <property type="entry name" value="4HBT_3C"/>
    <property type="match status" value="1"/>
</dbReference>
<dbReference type="InterPro" id="IPR049450">
    <property type="entry name" value="ACOT8-like_C"/>
</dbReference>
<evidence type="ECO:0000259" key="1">
    <source>
        <dbReference type="Pfam" id="PF20789"/>
    </source>
</evidence>
<evidence type="ECO:0000313" key="2">
    <source>
        <dbReference type="EMBL" id="KJA21236.1"/>
    </source>
</evidence>
<sequence length="275" mass="30450">MDALHATAHFLRTTYTAEFTISIRTVKIGSGFTNVTADLIQDGVVKIMSHVIFGVNGAYPKDTLNLNLNPPSAFARRHPLYTHPSQAVSVPLPHIFKFHPRVKWTKEEEILAKNGIDHPNRTKSTTVGGGGLEWGTWFEFTSDDERITTSSLAFLGDVFTNSPSLLPKNERPGLKTSWYPTMTLSIEFLNKIPPPSSRHSGRTVGIYSRGTFVTPPQGRHDTYCEIWTAPSNIGEGVPAGDWRDDQFCIAIATQMALIVPMELNEKNGNGRSARL</sequence>
<name>A0A0D2NXP4_HYPSF</name>
<dbReference type="PANTHER" id="PTHR38110:SF1">
    <property type="entry name" value="THIOESTERASE DOMAIN-CONTAINING PROTEIN"/>
    <property type="match status" value="1"/>
</dbReference>
<organism evidence="2 3">
    <name type="scientific">Hypholoma sublateritium (strain FD-334 SS-4)</name>
    <dbReference type="NCBI Taxonomy" id="945553"/>
    <lineage>
        <taxon>Eukaryota</taxon>
        <taxon>Fungi</taxon>
        <taxon>Dikarya</taxon>
        <taxon>Basidiomycota</taxon>
        <taxon>Agaricomycotina</taxon>
        <taxon>Agaricomycetes</taxon>
        <taxon>Agaricomycetidae</taxon>
        <taxon>Agaricales</taxon>
        <taxon>Agaricineae</taxon>
        <taxon>Strophariaceae</taxon>
        <taxon>Hypholoma</taxon>
    </lineage>
</organism>
<dbReference type="InterPro" id="IPR052389">
    <property type="entry name" value="Sec_Metab_Biosynth-Assoc"/>
</dbReference>
<dbReference type="Gene3D" id="2.40.160.210">
    <property type="entry name" value="Acyl-CoA thioesterase, double hotdog domain"/>
    <property type="match status" value="1"/>
</dbReference>